<reference evidence="1 2" key="1">
    <citation type="submission" date="2017-06" db="EMBL/GenBank/DDBJ databases">
        <title>Ant-infecting Ophiocordyceps genomes reveal a high diversity of potential behavioral manipulation genes and a possible major role for enterotoxins.</title>
        <authorList>
            <person name="De Bekker C."/>
            <person name="Evans H.C."/>
            <person name="Brachmann A."/>
            <person name="Hughes D.P."/>
        </authorList>
    </citation>
    <scope>NUCLEOTIDE SEQUENCE [LARGE SCALE GENOMIC DNA]</scope>
    <source>
        <strain evidence="1 2">Map64</strain>
    </source>
</reference>
<dbReference type="Proteomes" id="UP000226192">
    <property type="component" value="Unassembled WGS sequence"/>
</dbReference>
<evidence type="ECO:0000313" key="2">
    <source>
        <dbReference type="Proteomes" id="UP000226192"/>
    </source>
</evidence>
<organism evidence="1 2">
    <name type="scientific">Ophiocordyceps australis</name>
    <dbReference type="NCBI Taxonomy" id="1399860"/>
    <lineage>
        <taxon>Eukaryota</taxon>
        <taxon>Fungi</taxon>
        <taxon>Dikarya</taxon>
        <taxon>Ascomycota</taxon>
        <taxon>Pezizomycotina</taxon>
        <taxon>Sordariomycetes</taxon>
        <taxon>Hypocreomycetidae</taxon>
        <taxon>Hypocreales</taxon>
        <taxon>Ophiocordycipitaceae</taxon>
        <taxon>Ophiocordyceps</taxon>
    </lineage>
</organism>
<dbReference type="EMBL" id="NJET01000045">
    <property type="protein sequence ID" value="PHH63650.1"/>
    <property type="molecule type" value="Genomic_DNA"/>
</dbReference>
<keyword evidence="2" id="KW-1185">Reference proteome</keyword>
<evidence type="ECO:0000313" key="1">
    <source>
        <dbReference type="EMBL" id="PHH63650.1"/>
    </source>
</evidence>
<gene>
    <name evidence="1" type="ORF">CDD81_5631</name>
</gene>
<sequence>MASQAPEAKTVSEPDFVGGIVPESEVWVRFDLKGGHDPIYTPEFDRLYELPGAPAIAGAEIKSSMPVKLLGWTSNPNEPPVLIVEGPTGKSKEAQPPVRVGIFRVERR</sequence>
<protein>
    <submittedName>
        <fullName evidence="1">Uncharacterized protein</fullName>
    </submittedName>
</protein>
<comment type="caution">
    <text evidence="1">The sequence shown here is derived from an EMBL/GenBank/DDBJ whole genome shotgun (WGS) entry which is preliminary data.</text>
</comment>
<dbReference type="AlphaFoldDB" id="A0A2C5Y881"/>
<accession>A0A2C5Y881</accession>
<name>A0A2C5Y881_9HYPO</name>
<proteinExistence type="predicted"/>